<keyword evidence="11 15" id="KW-1133">Transmembrane helix</keyword>
<dbReference type="AlphaFoldDB" id="A0AAD4T605"/>
<feature type="compositionally biased region" description="Low complexity" evidence="14">
    <location>
        <begin position="119"/>
        <end position="143"/>
    </location>
</feature>
<name>A0AAD4T605_9MAGN</name>
<sequence length="304" mass="34306">MKTHSRKLFVLIKNDKEYHLSKRNHTTTTAIPVSSTSKLEAADDTTIDDSTETPPTKPGLTPPTQLRIDTSMALTVLVLLTALFFMVFFSMYLRRFAADDQSSLEISARRRRQLHRRSNNNNRLSTSTSSSSNSLSVRNNRQSGLDSSTVKSLPVFAYEHGNSSSKGEAEAESIDCVVCLSEFEERETVKMIPYCRHVFHPECIDTWFSSHVSCPLCRSTKLFSPTSSTKNKNHDDIIIMIDKHCHDRHQHHQIVEDAVEGSMIRNDDTCVVPDRGSHITRNSSWPKMQIEKGSTPALTRSSSF</sequence>
<evidence type="ECO:0000256" key="5">
    <source>
        <dbReference type="ARBA" id="ARBA00022679"/>
    </source>
</evidence>
<dbReference type="Pfam" id="PF13639">
    <property type="entry name" value="zf-RING_2"/>
    <property type="match status" value="1"/>
</dbReference>
<evidence type="ECO:0000256" key="6">
    <source>
        <dbReference type="ARBA" id="ARBA00022692"/>
    </source>
</evidence>
<proteinExistence type="predicted"/>
<dbReference type="InterPro" id="IPR013083">
    <property type="entry name" value="Znf_RING/FYVE/PHD"/>
</dbReference>
<reference evidence="17" key="1">
    <citation type="submission" date="2022-04" db="EMBL/GenBank/DDBJ databases">
        <title>A functionally conserved STORR gene fusion in Papaver species that diverged 16.8 million years ago.</title>
        <authorList>
            <person name="Catania T."/>
        </authorList>
    </citation>
    <scope>NUCLEOTIDE SEQUENCE</scope>
    <source>
        <strain evidence="17">S-188037</strain>
    </source>
</reference>
<dbReference type="SMART" id="SM00184">
    <property type="entry name" value="RING"/>
    <property type="match status" value="1"/>
</dbReference>
<evidence type="ECO:0000256" key="11">
    <source>
        <dbReference type="ARBA" id="ARBA00022989"/>
    </source>
</evidence>
<evidence type="ECO:0000259" key="16">
    <source>
        <dbReference type="PROSITE" id="PS50089"/>
    </source>
</evidence>
<keyword evidence="18" id="KW-1185">Reference proteome</keyword>
<feature type="domain" description="RING-type" evidence="16">
    <location>
        <begin position="176"/>
        <end position="218"/>
    </location>
</feature>
<dbReference type="GO" id="GO:0016020">
    <property type="term" value="C:membrane"/>
    <property type="evidence" value="ECO:0007669"/>
    <property type="project" value="UniProtKB-SubCell"/>
</dbReference>
<accession>A0AAD4T605</accession>
<evidence type="ECO:0000256" key="9">
    <source>
        <dbReference type="ARBA" id="ARBA00022786"/>
    </source>
</evidence>
<evidence type="ECO:0000313" key="17">
    <source>
        <dbReference type="EMBL" id="KAI3938847.1"/>
    </source>
</evidence>
<dbReference type="CDD" id="cd16461">
    <property type="entry name" value="RING-H2_EL5-like"/>
    <property type="match status" value="1"/>
</dbReference>
<dbReference type="PROSITE" id="PS50089">
    <property type="entry name" value="ZF_RING_2"/>
    <property type="match status" value="1"/>
</dbReference>
<dbReference type="GO" id="GO:0061630">
    <property type="term" value="F:ubiquitin protein ligase activity"/>
    <property type="evidence" value="ECO:0007669"/>
    <property type="project" value="UniProtKB-EC"/>
</dbReference>
<feature type="region of interest" description="Disordered" evidence="14">
    <location>
        <begin position="111"/>
        <end position="147"/>
    </location>
</feature>
<evidence type="ECO:0000256" key="1">
    <source>
        <dbReference type="ARBA" id="ARBA00000900"/>
    </source>
</evidence>
<dbReference type="SUPFAM" id="SSF57850">
    <property type="entry name" value="RING/U-box"/>
    <property type="match status" value="1"/>
</dbReference>
<evidence type="ECO:0000256" key="15">
    <source>
        <dbReference type="SAM" id="Phobius"/>
    </source>
</evidence>
<dbReference type="PANTHER" id="PTHR46913">
    <property type="entry name" value="RING-H2 FINGER PROTEIN ATL16"/>
    <property type="match status" value="1"/>
</dbReference>
<evidence type="ECO:0000256" key="4">
    <source>
        <dbReference type="ARBA" id="ARBA00012483"/>
    </source>
</evidence>
<evidence type="ECO:0000256" key="3">
    <source>
        <dbReference type="ARBA" id="ARBA00004906"/>
    </source>
</evidence>
<protein>
    <recommendedName>
        <fullName evidence="4">RING-type E3 ubiquitin transferase</fullName>
        <ecNumber evidence="4">2.3.2.27</ecNumber>
    </recommendedName>
</protein>
<evidence type="ECO:0000256" key="14">
    <source>
        <dbReference type="SAM" id="MobiDB-lite"/>
    </source>
</evidence>
<feature type="compositionally biased region" description="Polar residues" evidence="14">
    <location>
        <begin position="29"/>
        <end position="38"/>
    </location>
</feature>
<evidence type="ECO:0000256" key="7">
    <source>
        <dbReference type="ARBA" id="ARBA00022723"/>
    </source>
</evidence>
<comment type="catalytic activity">
    <reaction evidence="1">
        <text>S-ubiquitinyl-[E2 ubiquitin-conjugating enzyme]-L-cysteine + [acceptor protein]-L-lysine = [E2 ubiquitin-conjugating enzyme]-L-cysteine + N(6)-ubiquitinyl-[acceptor protein]-L-lysine.</text>
        <dbReference type="EC" id="2.3.2.27"/>
    </reaction>
</comment>
<feature type="region of interest" description="Disordered" evidence="14">
    <location>
        <begin position="29"/>
        <end position="65"/>
    </location>
</feature>
<evidence type="ECO:0000256" key="10">
    <source>
        <dbReference type="ARBA" id="ARBA00022833"/>
    </source>
</evidence>
<keyword evidence="7" id="KW-0479">Metal-binding</keyword>
<dbReference type="EMBL" id="JAJJMB010005453">
    <property type="protein sequence ID" value="KAI3938847.1"/>
    <property type="molecule type" value="Genomic_DNA"/>
</dbReference>
<evidence type="ECO:0000256" key="2">
    <source>
        <dbReference type="ARBA" id="ARBA00004167"/>
    </source>
</evidence>
<evidence type="ECO:0000313" key="18">
    <source>
        <dbReference type="Proteomes" id="UP001202328"/>
    </source>
</evidence>
<feature type="compositionally biased region" description="Acidic residues" evidence="14">
    <location>
        <begin position="42"/>
        <end position="51"/>
    </location>
</feature>
<keyword evidence="12 15" id="KW-0472">Membrane</keyword>
<organism evidence="17 18">
    <name type="scientific">Papaver atlanticum</name>
    <dbReference type="NCBI Taxonomy" id="357466"/>
    <lineage>
        <taxon>Eukaryota</taxon>
        <taxon>Viridiplantae</taxon>
        <taxon>Streptophyta</taxon>
        <taxon>Embryophyta</taxon>
        <taxon>Tracheophyta</taxon>
        <taxon>Spermatophyta</taxon>
        <taxon>Magnoliopsida</taxon>
        <taxon>Ranunculales</taxon>
        <taxon>Papaveraceae</taxon>
        <taxon>Papaveroideae</taxon>
        <taxon>Papaver</taxon>
    </lineage>
</organism>
<dbReference type="EC" id="2.3.2.27" evidence="4"/>
<keyword evidence="9" id="KW-0833">Ubl conjugation pathway</keyword>
<gene>
    <name evidence="17" type="ORF">MKW98_018304</name>
</gene>
<comment type="subcellular location">
    <subcellularLocation>
        <location evidence="2">Membrane</location>
        <topology evidence="2">Single-pass membrane protein</topology>
    </subcellularLocation>
</comment>
<evidence type="ECO:0000256" key="13">
    <source>
        <dbReference type="PROSITE-ProRule" id="PRU00175"/>
    </source>
</evidence>
<feature type="transmembrane region" description="Helical" evidence="15">
    <location>
        <begin position="72"/>
        <end position="93"/>
    </location>
</feature>
<dbReference type="FunFam" id="3.30.40.10:FF:000187">
    <property type="entry name" value="E3 ubiquitin-protein ligase ATL6"/>
    <property type="match status" value="1"/>
</dbReference>
<dbReference type="GO" id="GO:0008270">
    <property type="term" value="F:zinc ion binding"/>
    <property type="evidence" value="ECO:0007669"/>
    <property type="project" value="UniProtKB-KW"/>
</dbReference>
<dbReference type="PANTHER" id="PTHR46913:SF1">
    <property type="entry name" value="RING-H2 FINGER PROTEIN ATL16"/>
    <property type="match status" value="1"/>
</dbReference>
<evidence type="ECO:0000256" key="8">
    <source>
        <dbReference type="ARBA" id="ARBA00022771"/>
    </source>
</evidence>
<comment type="caution">
    <text evidence="17">The sequence shown here is derived from an EMBL/GenBank/DDBJ whole genome shotgun (WGS) entry which is preliminary data.</text>
</comment>
<keyword evidence="10" id="KW-0862">Zinc</keyword>
<dbReference type="GO" id="GO:0016567">
    <property type="term" value="P:protein ubiquitination"/>
    <property type="evidence" value="ECO:0007669"/>
    <property type="project" value="InterPro"/>
</dbReference>
<comment type="pathway">
    <text evidence="3">Protein modification; protein ubiquitination.</text>
</comment>
<keyword evidence="5" id="KW-0808">Transferase</keyword>
<keyword evidence="8 13" id="KW-0863">Zinc-finger</keyword>
<dbReference type="InterPro" id="IPR001841">
    <property type="entry name" value="Znf_RING"/>
</dbReference>
<evidence type="ECO:0000256" key="12">
    <source>
        <dbReference type="ARBA" id="ARBA00023136"/>
    </source>
</evidence>
<keyword evidence="6 15" id="KW-0812">Transmembrane</keyword>
<dbReference type="Proteomes" id="UP001202328">
    <property type="component" value="Unassembled WGS sequence"/>
</dbReference>
<dbReference type="InterPro" id="IPR044600">
    <property type="entry name" value="ATL1/ATL16-like"/>
</dbReference>
<dbReference type="Gene3D" id="3.30.40.10">
    <property type="entry name" value="Zinc/RING finger domain, C3HC4 (zinc finger)"/>
    <property type="match status" value="1"/>
</dbReference>